<keyword evidence="3" id="KW-1185">Reference proteome</keyword>
<evidence type="ECO:0000313" key="3">
    <source>
        <dbReference type="Proteomes" id="UP001157017"/>
    </source>
</evidence>
<feature type="compositionally biased region" description="Low complexity" evidence="1">
    <location>
        <begin position="15"/>
        <end position="29"/>
    </location>
</feature>
<dbReference type="Proteomes" id="UP001157017">
    <property type="component" value="Unassembled WGS sequence"/>
</dbReference>
<organism evidence="2 3">
    <name type="scientific">Angustibacter aerolatus</name>
    <dbReference type="NCBI Taxonomy" id="1162965"/>
    <lineage>
        <taxon>Bacteria</taxon>
        <taxon>Bacillati</taxon>
        <taxon>Actinomycetota</taxon>
        <taxon>Actinomycetes</taxon>
        <taxon>Kineosporiales</taxon>
        <taxon>Kineosporiaceae</taxon>
    </lineage>
</organism>
<evidence type="ECO:0000256" key="1">
    <source>
        <dbReference type="SAM" id="MobiDB-lite"/>
    </source>
</evidence>
<name>A0ABQ6JDY2_9ACTN</name>
<feature type="region of interest" description="Disordered" evidence="1">
    <location>
        <begin position="15"/>
        <end position="41"/>
    </location>
</feature>
<protein>
    <submittedName>
        <fullName evidence="2">Uncharacterized protein</fullName>
    </submittedName>
</protein>
<gene>
    <name evidence="2" type="ORF">GCM10025868_16460</name>
</gene>
<dbReference type="EMBL" id="BSUZ01000001">
    <property type="protein sequence ID" value="GMA86396.1"/>
    <property type="molecule type" value="Genomic_DNA"/>
</dbReference>
<comment type="caution">
    <text evidence="2">The sequence shown here is derived from an EMBL/GenBank/DDBJ whole genome shotgun (WGS) entry which is preliminary data.</text>
</comment>
<proteinExistence type="predicted"/>
<accession>A0ABQ6JDY2</accession>
<evidence type="ECO:0000313" key="2">
    <source>
        <dbReference type="EMBL" id="GMA86396.1"/>
    </source>
</evidence>
<reference evidence="3" key="1">
    <citation type="journal article" date="2019" name="Int. J. Syst. Evol. Microbiol.">
        <title>The Global Catalogue of Microorganisms (GCM) 10K type strain sequencing project: providing services to taxonomists for standard genome sequencing and annotation.</title>
        <authorList>
            <consortium name="The Broad Institute Genomics Platform"/>
            <consortium name="The Broad Institute Genome Sequencing Center for Infectious Disease"/>
            <person name="Wu L."/>
            <person name="Ma J."/>
        </authorList>
    </citation>
    <scope>NUCLEOTIDE SEQUENCE [LARGE SCALE GENOMIC DNA]</scope>
    <source>
        <strain evidence="3">NBRC 108730</strain>
    </source>
</reference>
<sequence length="357" mass="37467">MEDYQRRSVAILQDAQQHAHAAQSAPASARSYVPPAGATDDEVRTWQTDHQAFLDAQSGVSGAASDLRALEEERDDEARPIAKAIRHGADDDVKDGWWDNFCDFMDRYAGVFDAIGKICGAIGLVLMVVALFVPGLNGLVIAVTLIGLGAHAALASTGNGSWTDVGLDVLALATLGIGRFAGAAVKAGQGATRAAGAAREGAEAARVVRLTSSAERAALGTRMSRGSQTARQARAEHARVTAQMNRQMAQASDALSDAYRAVPIAKAPVVQRIANGFDPELAALRGDMARVVTDFPGAARVTQAAQEARTAVRVATTNAWVGVAGGGFGVYSDYLPVPGYDRLKDWADNRPVNGTAW</sequence>